<protein>
    <submittedName>
        <fullName evidence="1">7219_t:CDS:1</fullName>
    </submittedName>
</protein>
<comment type="caution">
    <text evidence="1">The sequence shown here is derived from an EMBL/GenBank/DDBJ whole genome shotgun (WGS) entry which is preliminary data.</text>
</comment>
<dbReference type="EMBL" id="CAJVPM010000840">
    <property type="protein sequence ID" value="CAG8453008.1"/>
    <property type="molecule type" value="Genomic_DNA"/>
</dbReference>
<sequence>MSSHISLVITGSRILTSDSIDPLPATIEIDKNGHISAIFSKISSFDSYTFLEKNQFIDAGNNVVMPGIVDTHVHLNEPGRTDWEGFETGTKAAAAGGVTTIIDMPLNSIPPTTTVNNLMQKTDAAKGKCWVDVGFYGGNDLVPLINAGVKGFKGFLIDSGVDEFPCVNEQDGQNSVFMFHAEMELVNGDNKSQEISDEILSCYDRFHQSRPQSLEINAITLISRLAKEYNTVRSHIVHLSAANAIDIIRKSKSDGVPLSVETCFHYLSLSAEEVPLGRTDFKCAPPVREKTNQEKLWQALLDGTIDFVVSDHSPCTLDLKFLDEKPEDRDFLKAWGGISTLQFGLPVLWTEAKKRGCSFHNLTTWLSKNTAKHVGLQEKKGDLKVGYDADIVIWDPEKTFEATPYMGRTFYGVVKQTIVRGNIVYNAENGGIIDTPYGDLLV</sequence>
<gene>
    <name evidence="1" type="ORF">SCALOS_LOCUS1272</name>
</gene>
<reference evidence="1" key="1">
    <citation type="submission" date="2021-06" db="EMBL/GenBank/DDBJ databases">
        <authorList>
            <person name="Kallberg Y."/>
            <person name="Tangrot J."/>
            <person name="Rosling A."/>
        </authorList>
    </citation>
    <scope>NUCLEOTIDE SEQUENCE</scope>
    <source>
        <strain evidence="1">AU212A</strain>
    </source>
</reference>
<keyword evidence="2" id="KW-1185">Reference proteome</keyword>
<name>A0ACA9K560_9GLOM</name>
<evidence type="ECO:0000313" key="2">
    <source>
        <dbReference type="Proteomes" id="UP000789860"/>
    </source>
</evidence>
<evidence type="ECO:0000313" key="1">
    <source>
        <dbReference type="EMBL" id="CAG8453008.1"/>
    </source>
</evidence>
<accession>A0ACA9K560</accession>
<dbReference type="Proteomes" id="UP000789860">
    <property type="component" value="Unassembled WGS sequence"/>
</dbReference>
<organism evidence="1 2">
    <name type="scientific">Scutellospora calospora</name>
    <dbReference type="NCBI Taxonomy" id="85575"/>
    <lineage>
        <taxon>Eukaryota</taxon>
        <taxon>Fungi</taxon>
        <taxon>Fungi incertae sedis</taxon>
        <taxon>Mucoromycota</taxon>
        <taxon>Glomeromycotina</taxon>
        <taxon>Glomeromycetes</taxon>
        <taxon>Diversisporales</taxon>
        <taxon>Gigasporaceae</taxon>
        <taxon>Scutellospora</taxon>
    </lineage>
</organism>
<proteinExistence type="predicted"/>